<proteinExistence type="predicted"/>
<evidence type="ECO:0000313" key="2">
    <source>
        <dbReference type="EnsemblPlants" id="AET05255"/>
    </source>
</evidence>
<protein>
    <submittedName>
        <fullName evidence="1 2">Uncharacterized protein</fullName>
    </submittedName>
</protein>
<dbReference type="PaxDb" id="3880-AET05255"/>
<dbReference type="EMBL" id="CM001224">
    <property type="protein sequence ID" value="AET05255.1"/>
    <property type="molecule type" value="Genomic_DNA"/>
</dbReference>
<dbReference type="HOGENOM" id="CLU_2641927_0_0_1"/>
<reference evidence="1 3" key="2">
    <citation type="journal article" date="2014" name="BMC Genomics">
        <title>An improved genome release (version Mt4.0) for the model legume Medicago truncatula.</title>
        <authorList>
            <person name="Tang H."/>
            <person name="Krishnakumar V."/>
            <person name="Bidwell S."/>
            <person name="Rosen B."/>
            <person name="Chan A."/>
            <person name="Zhou S."/>
            <person name="Gentzbittel L."/>
            <person name="Childs K.L."/>
            <person name="Yandell M."/>
            <person name="Gundlach H."/>
            <person name="Mayer K.F."/>
            <person name="Schwartz D.C."/>
            <person name="Town C.D."/>
        </authorList>
    </citation>
    <scope>GENOME REANNOTATION</scope>
    <source>
        <strain evidence="2 3">cv. Jemalong A17</strain>
    </source>
</reference>
<reference evidence="1 3" key="1">
    <citation type="journal article" date="2011" name="Nature">
        <title>The Medicago genome provides insight into the evolution of rhizobial symbioses.</title>
        <authorList>
            <person name="Young N.D."/>
            <person name="Debelle F."/>
            <person name="Oldroyd G.E."/>
            <person name="Geurts R."/>
            <person name="Cannon S.B."/>
            <person name="Udvardi M.K."/>
            <person name="Benedito V.A."/>
            <person name="Mayer K.F."/>
            <person name="Gouzy J."/>
            <person name="Schoof H."/>
            <person name="Van de Peer Y."/>
            <person name="Proost S."/>
            <person name="Cook D.R."/>
            <person name="Meyers B.C."/>
            <person name="Spannagl M."/>
            <person name="Cheung F."/>
            <person name="De Mita S."/>
            <person name="Krishnakumar V."/>
            <person name="Gundlach H."/>
            <person name="Zhou S."/>
            <person name="Mudge J."/>
            <person name="Bharti A.K."/>
            <person name="Murray J.D."/>
            <person name="Naoumkina M.A."/>
            <person name="Rosen B."/>
            <person name="Silverstein K.A."/>
            <person name="Tang H."/>
            <person name="Rombauts S."/>
            <person name="Zhao P.X."/>
            <person name="Zhou P."/>
            <person name="Barbe V."/>
            <person name="Bardou P."/>
            <person name="Bechner M."/>
            <person name="Bellec A."/>
            <person name="Berger A."/>
            <person name="Berges H."/>
            <person name="Bidwell S."/>
            <person name="Bisseling T."/>
            <person name="Choisne N."/>
            <person name="Couloux A."/>
            <person name="Denny R."/>
            <person name="Deshpande S."/>
            <person name="Dai X."/>
            <person name="Doyle J.J."/>
            <person name="Dudez A.M."/>
            <person name="Farmer A.D."/>
            <person name="Fouteau S."/>
            <person name="Franken C."/>
            <person name="Gibelin C."/>
            <person name="Gish J."/>
            <person name="Goldstein S."/>
            <person name="Gonzalez A.J."/>
            <person name="Green P.J."/>
            <person name="Hallab A."/>
            <person name="Hartog M."/>
            <person name="Hua A."/>
            <person name="Humphray S.J."/>
            <person name="Jeong D.H."/>
            <person name="Jing Y."/>
            <person name="Jocker A."/>
            <person name="Kenton S.M."/>
            <person name="Kim D.J."/>
            <person name="Klee K."/>
            <person name="Lai H."/>
            <person name="Lang C."/>
            <person name="Lin S."/>
            <person name="Macmil S.L."/>
            <person name="Magdelenat G."/>
            <person name="Matthews L."/>
            <person name="McCorrison J."/>
            <person name="Monaghan E.L."/>
            <person name="Mun J.H."/>
            <person name="Najar F.Z."/>
            <person name="Nicholson C."/>
            <person name="Noirot C."/>
            <person name="O'Bleness M."/>
            <person name="Paule C.R."/>
            <person name="Poulain J."/>
            <person name="Prion F."/>
            <person name="Qin B."/>
            <person name="Qu C."/>
            <person name="Retzel E.F."/>
            <person name="Riddle C."/>
            <person name="Sallet E."/>
            <person name="Samain S."/>
            <person name="Samson N."/>
            <person name="Sanders I."/>
            <person name="Saurat O."/>
            <person name="Scarpelli C."/>
            <person name="Schiex T."/>
            <person name="Segurens B."/>
            <person name="Severin A.J."/>
            <person name="Sherrier D.J."/>
            <person name="Shi R."/>
            <person name="Sims S."/>
            <person name="Singer S.R."/>
            <person name="Sinharoy S."/>
            <person name="Sterck L."/>
            <person name="Viollet A."/>
            <person name="Wang B.B."/>
            <person name="Wang K."/>
            <person name="Wang M."/>
            <person name="Wang X."/>
            <person name="Warfsmann J."/>
            <person name="Weissenbach J."/>
            <person name="White D.D."/>
            <person name="White J.D."/>
            <person name="Wiley G.B."/>
            <person name="Wincker P."/>
            <person name="Xing Y."/>
            <person name="Yang L."/>
            <person name="Yao Z."/>
            <person name="Ying F."/>
            <person name="Zhai J."/>
            <person name="Zhou L."/>
            <person name="Zuber A."/>
            <person name="Denarie J."/>
            <person name="Dixon R.A."/>
            <person name="May G.D."/>
            <person name="Schwartz D.C."/>
            <person name="Rogers J."/>
            <person name="Quetier F."/>
            <person name="Town C.D."/>
            <person name="Roe B.A."/>
        </authorList>
    </citation>
    <scope>NUCLEOTIDE SEQUENCE [LARGE SCALE GENOMIC DNA]</scope>
    <source>
        <strain evidence="1">A17</strain>
        <strain evidence="2 3">cv. Jemalong A17</strain>
    </source>
</reference>
<name>G7L887_MEDTR</name>
<evidence type="ECO:0000313" key="3">
    <source>
        <dbReference type="Proteomes" id="UP000002051"/>
    </source>
</evidence>
<dbReference type="EnsemblPlants" id="AET05255">
    <property type="protein sequence ID" value="AET05255"/>
    <property type="gene ID" value="MTR_8g103350"/>
</dbReference>
<organism evidence="1 3">
    <name type="scientific">Medicago truncatula</name>
    <name type="common">Barrel medic</name>
    <name type="synonym">Medicago tribuloides</name>
    <dbReference type="NCBI Taxonomy" id="3880"/>
    <lineage>
        <taxon>Eukaryota</taxon>
        <taxon>Viridiplantae</taxon>
        <taxon>Streptophyta</taxon>
        <taxon>Embryophyta</taxon>
        <taxon>Tracheophyta</taxon>
        <taxon>Spermatophyta</taxon>
        <taxon>Magnoliopsida</taxon>
        <taxon>eudicotyledons</taxon>
        <taxon>Gunneridae</taxon>
        <taxon>Pentapetalae</taxon>
        <taxon>rosids</taxon>
        <taxon>fabids</taxon>
        <taxon>Fabales</taxon>
        <taxon>Fabaceae</taxon>
        <taxon>Papilionoideae</taxon>
        <taxon>50 kb inversion clade</taxon>
        <taxon>NPAAA clade</taxon>
        <taxon>Hologalegina</taxon>
        <taxon>IRL clade</taxon>
        <taxon>Trifolieae</taxon>
        <taxon>Medicago</taxon>
    </lineage>
</organism>
<dbReference type="Proteomes" id="UP000002051">
    <property type="component" value="Chromosome 8"/>
</dbReference>
<gene>
    <name evidence="1" type="ordered locus">MTR_8g103350</name>
</gene>
<reference evidence="2" key="3">
    <citation type="submission" date="2015-04" db="UniProtKB">
        <authorList>
            <consortium name="EnsemblPlants"/>
        </authorList>
    </citation>
    <scope>IDENTIFICATION</scope>
    <source>
        <strain evidence="2">cv. Jemalong A17</strain>
    </source>
</reference>
<sequence>MCLSLILDWIRFVTGHLRMETYDNIKDVVDEERGSTPLSLCALLLYFKLILKWSKIAKAFNLLECKFEFTILQHFGV</sequence>
<evidence type="ECO:0000313" key="1">
    <source>
        <dbReference type="EMBL" id="AET05255.1"/>
    </source>
</evidence>
<keyword evidence="3" id="KW-1185">Reference proteome</keyword>
<dbReference type="AlphaFoldDB" id="G7L887"/>
<accession>G7L887</accession>